<gene>
    <name evidence="2" type="ORF">PR048_010909</name>
</gene>
<accession>A0ABQ9I412</accession>
<comment type="caution">
    <text evidence="2">The sequence shown here is derived from an EMBL/GenBank/DDBJ whole genome shotgun (WGS) entry which is preliminary data.</text>
</comment>
<sequence>MAGLDWITGFLSRQKNLSLRKYENTSLSRASEFNKEAIDSYFRSYLEVLHKHNFHPSRIFNLDECGLTTVLKPTKMAEKGKKQIEIAASSDRGELVTFIGIVNASGGFLPPVHVYPRLRHPEDYLVGGVSESLALGKSDFKLTLISTNGYSDSVQSQPSTLSPPLTTTGLLTKHHNVVSPEHVQPYPKTPQSVATKTRLNAGKSRVYTDTPEKKQNGGIGG</sequence>
<dbReference type="Proteomes" id="UP001159363">
    <property type="component" value="Chromosome 3"/>
</dbReference>
<keyword evidence="3" id="KW-1185">Reference proteome</keyword>
<proteinExistence type="predicted"/>
<evidence type="ECO:0000313" key="3">
    <source>
        <dbReference type="Proteomes" id="UP001159363"/>
    </source>
</evidence>
<evidence type="ECO:0000256" key="1">
    <source>
        <dbReference type="SAM" id="MobiDB-lite"/>
    </source>
</evidence>
<dbReference type="EMBL" id="JARBHB010000003">
    <property type="protein sequence ID" value="KAJ8891393.1"/>
    <property type="molecule type" value="Genomic_DNA"/>
</dbReference>
<evidence type="ECO:0000313" key="2">
    <source>
        <dbReference type="EMBL" id="KAJ8891393.1"/>
    </source>
</evidence>
<feature type="region of interest" description="Disordered" evidence="1">
    <location>
        <begin position="185"/>
        <end position="221"/>
    </location>
</feature>
<protein>
    <recommendedName>
        <fullName evidence="4">Transposase</fullName>
    </recommendedName>
</protein>
<organism evidence="2 3">
    <name type="scientific">Dryococelus australis</name>
    <dbReference type="NCBI Taxonomy" id="614101"/>
    <lineage>
        <taxon>Eukaryota</taxon>
        <taxon>Metazoa</taxon>
        <taxon>Ecdysozoa</taxon>
        <taxon>Arthropoda</taxon>
        <taxon>Hexapoda</taxon>
        <taxon>Insecta</taxon>
        <taxon>Pterygota</taxon>
        <taxon>Neoptera</taxon>
        <taxon>Polyneoptera</taxon>
        <taxon>Phasmatodea</taxon>
        <taxon>Verophasmatodea</taxon>
        <taxon>Anareolatae</taxon>
        <taxon>Phasmatidae</taxon>
        <taxon>Eurycanthinae</taxon>
        <taxon>Dryococelus</taxon>
    </lineage>
</organism>
<evidence type="ECO:0008006" key="4">
    <source>
        <dbReference type="Google" id="ProtNLM"/>
    </source>
</evidence>
<reference evidence="2 3" key="1">
    <citation type="submission" date="2023-02" db="EMBL/GenBank/DDBJ databases">
        <title>LHISI_Scaffold_Assembly.</title>
        <authorList>
            <person name="Stuart O.P."/>
            <person name="Cleave R."/>
            <person name="Magrath M.J.L."/>
            <person name="Mikheyev A.S."/>
        </authorList>
    </citation>
    <scope>NUCLEOTIDE SEQUENCE [LARGE SCALE GENOMIC DNA]</scope>
    <source>
        <strain evidence="2">Daus_M_001</strain>
        <tissue evidence="2">Leg muscle</tissue>
    </source>
</reference>
<name>A0ABQ9I412_9NEOP</name>
<feature type="compositionally biased region" description="Polar residues" evidence="1">
    <location>
        <begin position="189"/>
        <end position="198"/>
    </location>
</feature>